<gene>
    <name evidence="6" type="ORF">NBZ79_07890</name>
</gene>
<evidence type="ECO:0000259" key="5">
    <source>
        <dbReference type="PROSITE" id="PS50887"/>
    </source>
</evidence>
<dbReference type="EC" id="2.7.7.65" evidence="1"/>
<sequence length="241" mass="26421">MKISSTSAPRATDRSGRAAKSGVQSTPSSVSLPREINDTTSIMGIPEEELTPRVRDAIMSLMAEVDNLRQSLGQVNRRLNDTEQLADQDPLLPIYNRRAFVRELTRVQASVERYKTEASLVYIDLNKFKAINDNLGHEAGDAVLSQVAKRLVESVRDTDIVGRLGGDEFGLILSRTDVESARILINRIPVLFQQQPIVWNDETLTVGLSSGVVPIQSGSNAEQALNAADAAMYENKKADIS</sequence>
<dbReference type="Pfam" id="PF00990">
    <property type="entry name" value="GGDEF"/>
    <property type="match status" value="1"/>
</dbReference>
<accession>A0ABY4W7S5</accession>
<proteinExistence type="predicted"/>
<evidence type="ECO:0000256" key="1">
    <source>
        <dbReference type="ARBA" id="ARBA00012528"/>
    </source>
</evidence>
<evidence type="ECO:0000256" key="4">
    <source>
        <dbReference type="SAM" id="MobiDB-lite"/>
    </source>
</evidence>
<dbReference type="NCBIfam" id="TIGR00254">
    <property type="entry name" value="GGDEF"/>
    <property type="match status" value="1"/>
</dbReference>
<feature type="region of interest" description="Disordered" evidence="4">
    <location>
        <begin position="1"/>
        <end position="37"/>
    </location>
</feature>
<dbReference type="InterPro" id="IPR050469">
    <property type="entry name" value="Diguanylate_Cyclase"/>
</dbReference>
<dbReference type="InterPro" id="IPR029787">
    <property type="entry name" value="Nucleotide_cyclase"/>
</dbReference>
<dbReference type="PROSITE" id="PS50887">
    <property type="entry name" value="GGDEF"/>
    <property type="match status" value="1"/>
</dbReference>
<keyword evidence="7" id="KW-1185">Reference proteome</keyword>
<comment type="catalytic activity">
    <reaction evidence="2">
        <text>2 GTP = 3',3'-c-di-GMP + 2 diphosphate</text>
        <dbReference type="Rhea" id="RHEA:24898"/>
        <dbReference type="ChEBI" id="CHEBI:33019"/>
        <dbReference type="ChEBI" id="CHEBI:37565"/>
        <dbReference type="ChEBI" id="CHEBI:58805"/>
        <dbReference type="EC" id="2.7.7.65"/>
    </reaction>
</comment>
<dbReference type="InterPro" id="IPR000160">
    <property type="entry name" value="GGDEF_dom"/>
</dbReference>
<dbReference type="PANTHER" id="PTHR45138">
    <property type="entry name" value="REGULATORY COMPONENTS OF SENSORY TRANSDUCTION SYSTEM"/>
    <property type="match status" value="1"/>
</dbReference>
<protein>
    <recommendedName>
        <fullName evidence="1">diguanylate cyclase</fullName>
        <ecNumber evidence="1">2.7.7.65</ecNumber>
    </recommendedName>
</protein>
<reference evidence="6" key="1">
    <citation type="submission" date="2022-06" db="EMBL/GenBank/DDBJ databases">
        <title>Sneathiella actinostolidae sp. nov., isolated from a sea anemonein the Western Pacific Ocean.</title>
        <authorList>
            <person name="Wei M.J."/>
        </authorList>
    </citation>
    <scope>NUCLEOTIDE SEQUENCE</scope>
    <source>
        <strain evidence="6">PHK-P5</strain>
    </source>
</reference>
<dbReference type="InterPro" id="IPR043128">
    <property type="entry name" value="Rev_trsase/Diguanyl_cyclase"/>
</dbReference>
<evidence type="ECO:0000256" key="3">
    <source>
        <dbReference type="SAM" id="Coils"/>
    </source>
</evidence>
<dbReference type="RefSeq" id="WP_251937148.1">
    <property type="nucleotide sequence ID" value="NZ_CP098747.1"/>
</dbReference>
<dbReference type="CDD" id="cd01949">
    <property type="entry name" value="GGDEF"/>
    <property type="match status" value="1"/>
</dbReference>
<feature type="coiled-coil region" evidence="3">
    <location>
        <begin position="58"/>
        <end position="85"/>
    </location>
</feature>
<dbReference type="Gene3D" id="3.30.70.270">
    <property type="match status" value="1"/>
</dbReference>
<dbReference type="SUPFAM" id="SSF55073">
    <property type="entry name" value="Nucleotide cyclase"/>
    <property type="match status" value="1"/>
</dbReference>
<dbReference type="EMBL" id="CP098747">
    <property type="protein sequence ID" value="USG62896.1"/>
    <property type="molecule type" value="Genomic_DNA"/>
</dbReference>
<feature type="compositionally biased region" description="Polar residues" evidence="4">
    <location>
        <begin position="22"/>
        <end position="31"/>
    </location>
</feature>
<evidence type="ECO:0000256" key="2">
    <source>
        <dbReference type="ARBA" id="ARBA00034247"/>
    </source>
</evidence>
<dbReference type="PANTHER" id="PTHR45138:SF9">
    <property type="entry name" value="DIGUANYLATE CYCLASE DGCM-RELATED"/>
    <property type="match status" value="1"/>
</dbReference>
<evidence type="ECO:0000313" key="6">
    <source>
        <dbReference type="EMBL" id="USG62896.1"/>
    </source>
</evidence>
<evidence type="ECO:0000313" key="7">
    <source>
        <dbReference type="Proteomes" id="UP001056291"/>
    </source>
</evidence>
<feature type="domain" description="GGDEF" evidence="5">
    <location>
        <begin position="116"/>
        <end position="241"/>
    </location>
</feature>
<organism evidence="6 7">
    <name type="scientific">Sneathiella marina</name>
    <dbReference type="NCBI Taxonomy" id="2950108"/>
    <lineage>
        <taxon>Bacteria</taxon>
        <taxon>Pseudomonadati</taxon>
        <taxon>Pseudomonadota</taxon>
        <taxon>Alphaproteobacteria</taxon>
        <taxon>Sneathiellales</taxon>
        <taxon>Sneathiellaceae</taxon>
        <taxon>Sneathiella</taxon>
    </lineage>
</organism>
<dbReference type="SMART" id="SM00267">
    <property type="entry name" value="GGDEF"/>
    <property type="match status" value="1"/>
</dbReference>
<name>A0ABY4W7S5_9PROT</name>
<dbReference type="Proteomes" id="UP001056291">
    <property type="component" value="Chromosome"/>
</dbReference>
<keyword evidence="3" id="KW-0175">Coiled coil</keyword>